<sequence length="249" mass="28148">MSRRKKIILAILISLAVVMIVVWNFVLPMIAATVGGSFGYGFPSGSGGRAIRSVEIDVDPQVVYRIDNHRFFTLENYVSCHSGGLVYYNDTNKKIKIFAGLEGDDKNPQDEFSISRQNDVLSFNGEFIYAAGDDLISYPHRFVNYKYGNSEHYIVSESLREGAKSHKSENILPSDTVIVTNDAVYIQDRIHKELLKRIISIGSKDKVGKWIDNPDFKIEAQSIDERFHCDDNIKPRSIRYLKASSGVMK</sequence>
<evidence type="ECO:0000313" key="3">
    <source>
        <dbReference type="EMBL" id="PLR19355.1"/>
    </source>
</evidence>
<proteinExistence type="predicted"/>
<accession>A0ABX4SJ37</accession>
<feature type="transmembrane region" description="Helical" evidence="1">
    <location>
        <begin position="7"/>
        <end position="26"/>
    </location>
</feature>
<dbReference type="EMBL" id="PJRT01000033">
    <property type="protein sequence ID" value="PLR19355.1"/>
    <property type="molecule type" value="Genomic_DNA"/>
</dbReference>
<evidence type="ECO:0000313" key="4">
    <source>
        <dbReference type="Proteomes" id="UP000234296"/>
    </source>
</evidence>
<reference evidence="4" key="1">
    <citation type="submission" date="2017-12" db="EMBL/GenBank/DDBJ databases">
        <title>The genome sequence of Pantoea sp. 596.</title>
        <authorList>
            <person name="Gao J."/>
            <person name="Mao X."/>
            <person name="Sun J."/>
        </authorList>
    </citation>
    <scope>NUCLEOTIDE SEQUENCE [LARGE SCALE GENOMIC DNA]</scope>
    <source>
        <strain evidence="4">596</strain>
    </source>
</reference>
<dbReference type="Pfam" id="PF24316">
    <property type="entry name" value="Tli3"/>
    <property type="match status" value="1"/>
</dbReference>
<keyword evidence="1" id="KW-0812">Transmembrane</keyword>
<evidence type="ECO:0000259" key="2">
    <source>
        <dbReference type="Pfam" id="PF24316"/>
    </source>
</evidence>
<comment type="caution">
    <text evidence="3">The sequence shown here is derived from an EMBL/GenBank/DDBJ whole genome shotgun (WGS) entry which is preliminary data.</text>
</comment>
<evidence type="ECO:0000256" key="1">
    <source>
        <dbReference type="SAM" id="Phobius"/>
    </source>
</evidence>
<name>A0ABX4SJ37_9GAMM</name>
<keyword evidence="4" id="KW-1185">Reference proteome</keyword>
<protein>
    <recommendedName>
        <fullName evidence="2">Tli3-like domain-containing protein</fullName>
    </recommendedName>
</protein>
<organism evidence="3 4">
    <name type="scientific">Pantoea endophytica</name>
    <dbReference type="NCBI Taxonomy" id="92488"/>
    <lineage>
        <taxon>Bacteria</taxon>
        <taxon>Pseudomonadati</taxon>
        <taxon>Pseudomonadota</taxon>
        <taxon>Gammaproteobacteria</taxon>
        <taxon>Enterobacterales</taxon>
        <taxon>Erwiniaceae</taxon>
        <taxon>Pantoea</taxon>
    </lineage>
</organism>
<keyword evidence="1" id="KW-1133">Transmembrane helix</keyword>
<keyword evidence="1" id="KW-0472">Membrane</keyword>
<dbReference type="Proteomes" id="UP000234296">
    <property type="component" value="Unassembled WGS sequence"/>
</dbReference>
<dbReference type="InterPro" id="IPR057562">
    <property type="entry name" value="Tli3-like_dom"/>
</dbReference>
<gene>
    <name evidence="3" type="ORF">PZBJ_20750</name>
</gene>
<feature type="domain" description="Tli3-like" evidence="2">
    <location>
        <begin position="57"/>
        <end position="186"/>
    </location>
</feature>